<protein>
    <submittedName>
        <fullName evidence="5">Serine/threonine-protein kinase svkA</fullName>
    </submittedName>
</protein>
<sequence>MAPEVLESSQYDAKADIWSLAITAYELAVGHPPHANIHPMRAIFIIPTSPPPTLPEPNDFSDVFKDFLAVCLQKDAKKRPTAYELLKHPFIANSEQESII</sequence>
<feature type="domain" description="Protein kinase" evidence="4">
    <location>
        <begin position="1"/>
        <end position="91"/>
    </location>
</feature>
<dbReference type="Gene3D" id="1.10.510.10">
    <property type="entry name" value="Transferase(Phosphotransferase) domain 1"/>
    <property type="match status" value="1"/>
</dbReference>
<dbReference type="Pfam" id="PF00069">
    <property type="entry name" value="Pkinase"/>
    <property type="match status" value="1"/>
</dbReference>
<dbReference type="InterPro" id="IPR011009">
    <property type="entry name" value="Kinase-like_dom_sf"/>
</dbReference>
<evidence type="ECO:0000256" key="3">
    <source>
        <dbReference type="ARBA" id="ARBA00022840"/>
    </source>
</evidence>
<dbReference type="PANTHER" id="PTHR48012:SF2">
    <property type="entry name" value="STERILE20-LIKE KINASE, ISOFORM B"/>
    <property type="match status" value="1"/>
</dbReference>
<reference evidence="5" key="2">
    <citation type="submission" date="2014-07" db="EMBL/GenBank/DDBJ databases">
        <authorList>
            <person name="Hull J."/>
        </authorList>
    </citation>
    <scope>NUCLEOTIDE SEQUENCE</scope>
</reference>
<dbReference type="GO" id="GO:0004674">
    <property type="term" value="F:protein serine/threonine kinase activity"/>
    <property type="evidence" value="ECO:0007669"/>
    <property type="project" value="TreeGrafter"/>
</dbReference>
<accession>A0A0A9XIT0</accession>
<organism evidence="5">
    <name type="scientific">Lygus hesperus</name>
    <name type="common">Western plant bug</name>
    <dbReference type="NCBI Taxonomy" id="30085"/>
    <lineage>
        <taxon>Eukaryota</taxon>
        <taxon>Metazoa</taxon>
        <taxon>Ecdysozoa</taxon>
        <taxon>Arthropoda</taxon>
        <taxon>Hexapoda</taxon>
        <taxon>Insecta</taxon>
        <taxon>Pterygota</taxon>
        <taxon>Neoptera</taxon>
        <taxon>Paraneoptera</taxon>
        <taxon>Hemiptera</taxon>
        <taxon>Heteroptera</taxon>
        <taxon>Panheteroptera</taxon>
        <taxon>Cimicomorpha</taxon>
        <taxon>Miridae</taxon>
        <taxon>Mirini</taxon>
        <taxon>Lygus</taxon>
    </lineage>
</organism>
<proteinExistence type="inferred from homology"/>
<reference evidence="5" key="1">
    <citation type="journal article" date="2014" name="PLoS ONE">
        <title>Transcriptome-Based Identification of ABC Transporters in the Western Tarnished Plant Bug Lygus hesperus.</title>
        <authorList>
            <person name="Hull J.J."/>
            <person name="Chaney K."/>
            <person name="Geib S.M."/>
            <person name="Fabrick J.A."/>
            <person name="Brent C.S."/>
            <person name="Walsh D."/>
            <person name="Lavine L.C."/>
        </authorList>
    </citation>
    <scope>NUCLEOTIDE SEQUENCE</scope>
</reference>
<name>A0A0A9XIT0_LYGHE</name>
<evidence type="ECO:0000313" key="5">
    <source>
        <dbReference type="EMBL" id="JAG19551.1"/>
    </source>
</evidence>
<dbReference type="InterPro" id="IPR000719">
    <property type="entry name" value="Prot_kinase_dom"/>
</dbReference>
<dbReference type="EMBL" id="GBHO01024053">
    <property type="protein sequence ID" value="JAG19551.1"/>
    <property type="molecule type" value="Transcribed_RNA"/>
</dbReference>
<evidence type="ECO:0000256" key="1">
    <source>
        <dbReference type="ARBA" id="ARBA00008874"/>
    </source>
</evidence>
<evidence type="ECO:0000259" key="4">
    <source>
        <dbReference type="PROSITE" id="PS50011"/>
    </source>
</evidence>
<keyword evidence="5" id="KW-0418">Kinase</keyword>
<gene>
    <name evidence="5" type="primary">svkA_2</name>
    <name evidence="5" type="ORF">CM83_1392</name>
</gene>
<dbReference type="PROSITE" id="PS50011">
    <property type="entry name" value="PROTEIN_KINASE_DOM"/>
    <property type="match status" value="1"/>
</dbReference>
<keyword evidence="2" id="KW-0547">Nucleotide-binding</keyword>
<keyword evidence="5" id="KW-0808">Transferase</keyword>
<dbReference type="InterPro" id="IPR050629">
    <property type="entry name" value="STE20/SPS1-PAK"/>
</dbReference>
<dbReference type="PANTHER" id="PTHR48012">
    <property type="entry name" value="STERILE20-LIKE KINASE, ISOFORM B-RELATED"/>
    <property type="match status" value="1"/>
</dbReference>
<comment type="similarity">
    <text evidence="1">Belongs to the protein kinase superfamily. STE Ser/Thr protein kinase family. STE20 subfamily.</text>
</comment>
<dbReference type="AlphaFoldDB" id="A0A0A9XIT0"/>
<evidence type="ECO:0000256" key="2">
    <source>
        <dbReference type="ARBA" id="ARBA00022741"/>
    </source>
</evidence>
<dbReference type="GO" id="GO:0005524">
    <property type="term" value="F:ATP binding"/>
    <property type="evidence" value="ECO:0007669"/>
    <property type="project" value="UniProtKB-KW"/>
</dbReference>
<dbReference type="GO" id="GO:0005737">
    <property type="term" value="C:cytoplasm"/>
    <property type="evidence" value="ECO:0007669"/>
    <property type="project" value="TreeGrafter"/>
</dbReference>
<dbReference type="SUPFAM" id="SSF56112">
    <property type="entry name" value="Protein kinase-like (PK-like)"/>
    <property type="match status" value="1"/>
</dbReference>
<keyword evidence="3" id="KW-0067">ATP-binding</keyword>